<comment type="caution">
    <text evidence="1">The sequence shown here is derived from an EMBL/GenBank/DDBJ whole genome shotgun (WGS) entry which is preliminary data.</text>
</comment>
<name>A0A952FFN9_9PROT</name>
<gene>
    <name evidence="1" type="ORF">JF625_02585</name>
</gene>
<dbReference type="EMBL" id="JAEKLZ010000069">
    <property type="protein sequence ID" value="MBW8724033.1"/>
    <property type="molecule type" value="Genomic_DNA"/>
</dbReference>
<dbReference type="AlphaFoldDB" id="A0A952FFN9"/>
<organism evidence="1 2">
    <name type="scientific">Inquilinus limosus</name>
    <dbReference type="NCBI Taxonomy" id="171674"/>
    <lineage>
        <taxon>Bacteria</taxon>
        <taxon>Pseudomonadati</taxon>
        <taxon>Pseudomonadota</taxon>
        <taxon>Alphaproteobacteria</taxon>
        <taxon>Rhodospirillales</taxon>
        <taxon>Rhodospirillaceae</taxon>
        <taxon>Inquilinus</taxon>
    </lineage>
</organism>
<sequence>MINVCDVCSLMYNDFQKINGICPNCFKKGVEHYSSVARPRLKDLFYNNIIIKKLLLKENTLECLSRFIESGFLDGRRFRNNEMGPCYEREIQKFIVGAVESRFPQVMMEAAVRGTLIEAGAVGPGRPPIRFRENERGRSSEYDIVIYMEFEETSKPAYIIEVKRFGINGYYDLNKIALDFDRCAKSVEENSRRGGSISCAITCFDIIHNSKEKLDEIFSKIRYVAHMAPIERRCNMVNFNDLSPAESRKVVYVENEVKRTVFWRIGIYGFVSRVT</sequence>
<protein>
    <submittedName>
        <fullName evidence="1">Uncharacterized protein</fullName>
    </submittedName>
</protein>
<proteinExistence type="predicted"/>
<evidence type="ECO:0000313" key="2">
    <source>
        <dbReference type="Proteomes" id="UP000700706"/>
    </source>
</evidence>
<accession>A0A952FFN9</accession>
<evidence type="ECO:0000313" key="1">
    <source>
        <dbReference type="EMBL" id="MBW8724033.1"/>
    </source>
</evidence>
<reference evidence="1" key="1">
    <citation type="submission" date="2020-06" db="EMBL/GenBank/DDBJ databases">
        <title>Stable isotope informed genome-resolved metagenomics uncovers potential trophic interactions in rhizosphere soil.</title>
        <authorList>
            <person name="Starr E.P."/>
            <person name="Shi S."/>
            <person name="Blazewicz S.J."/>
            <person name="Koch B.J."/>
            <person name="Probst A.J."/>
            <person name="Hungate B.A."/>
            <person name="Pett-Ridge J."/>
            <person name="Firestone M.K."/>
            <person name="Banfield J.F."/>
        </authorList>
    </citation>
    <scope>NUCLEOTIDE SEQUENCE</scope>
    <source>
        <strain evidence="1">YM_69_17</strain>
    </source>
</reference>
<dbReference type="Proteomes" id="UP000700706">
    <property type="component" value="Unassembled WGS sequence"/>
</dbReference>